<sequence>MVGGKYSESPRCPPTSDFNIEEAPLTIYAAASSRDLLFSPNLLSCRLKPVLPHGLNCLQRSFPCNQGSPILYGNLYGTYLDKWLYWYADSSFTVNWGGPQFTSSDKIVYEMEDETLGPARYYVTGTNRWGVSNVGYSIGANVPLQFKISSESQFTNTVDSKLFQTARDFDITRVAGGVPRRAVKREYTAWVSENYLEIHLFWAGKGTCCLPYVVFFIVRRRRPQADDDALLGMDVRLYTFSYDELSTATEGFNPANKLGEGGFGQVYKVK</sequence>
<protein>
    <submittedName>
        <fullName evidence="1">Uncharacterized protein</fullName>
    </submittedName>
</protein>
<gene>
    <name evidence="1" type="ORF">Patl1_21098</name>
</gene>
<reference evidence="2" key="1">
    <citation type="journal article" date="2023" name="G3 (Bethesda)">
        <title>Genome assembly and association tests identify interacting loci associated with vigor, precocity, and sex in interspecific pistachio rootstocks.</title>
        <authorList>
            <person name="Palmer W."/>
            <person name="Jacygrad E."/>
            <person name="Sagayaradj S."/>
            <person name="Cavanaugh K."/>
            <person name="Han R."/>
            <person name="Bertier L."/>
            <person name="Beede B."/>
            <person name="Kafkas S."/>
            <person name="Golino D."/>
            <person name="Preece J."/>
            <person name="Michelmore R."/>
        </authorList>
    </citation>
    <scope>NUCLEOTIDE SEQUENCE [LARGE SCALE GENOMIC DNA]</scope>
</reference>
<comment type="caution">
    <text evidence="1">The sequence shown here is derived from an EMBL/GenBank/DDBJ whole genome shotgun (WGS) entry which is preliminary data.</text>
</comment>
<evidence type="ECO:0000313" key="2">
    <source>
        <dbReference type="Proteomes" id="UP001164250"/>
    </source>
</evidence>
<dbReference type="EMBL" id="CM047900">
    <property type="protein sequence ID" value="KAJ0100478.1"/>
    <property type="molecule type" value="Genomic_DNA"/>
</dbReference>
<name>A0ACC1BNN5_9ROSI</name>
<evidence type="ECO:0000313" key="1">
    <source>
        <dbReference type="EMBL" id="KAJ0100478.1"/>
    </source>
</evidence>
<organism evidence="1 2">
    <name type="scientific">Pistacia atlantica</name>
    <dbReference type="NCBI Taxonomy" id="434234"/>
    <lineage>
        <taxon>Eukaryota</taxon>
        <taxon>Viridiplantae</taxon>
        <taxon>Streptophyta</taxon>
        <taxon>Embryophyta</taxon>
        <taxon>Tracheophyta</taxon>
        <taxon>Spermatophyta</taxon>
        <taxon>Magnoliopsida</taxon>
        <taxon>eudicotyledons</taxon>
        <taxon>Gunneridae</taxon>
        <taxon>Pentapetalae</taxon>
        <taxon>rosids</taxon>
        <taxon>malvids</taxon>
        <taxon>Sapindales</taxon>
        <taxon>Anacardiaceae</taxon>
        <taxon>Pistacia</taxon>
    </lineage>
</organism>
<proteinExistence type="predicted"/>
<keyword evidence="2" id="KW-1185">Reference proteome</keyword>
<accession>A0ACC1BNN5</accession>
<dbReference type="Proteomes" id="UP001164250">
    <property type="component" value="Chromosome 4"/>
</dbReference>